<dbReference type="InterPro" id="IPR002918">
    <property type="entry name" value="Lipase_EstA/Esterase_EstB"/>
</dbReference>
<dbReference type="Pfam" id="PF01674">
    <property type="entry name" value="Lipase_2"/>
    <property type="match status" value="1"/>
</dbReference>
<organism evidence="2 3">
    <name type="scientific">Streptomyces gilvosporeus</name>
    <dbReference type="NCBI Taxonomy" id="553510"/>
    <lineage>
        <taxon>Bacteria</taxon>
        <taxon>Bacillati</taxon>
        <taxon>Actinomycetota</taxon>
        <taxon>Actinomycetes</taxon>
        <taxon>Kitasatosporales</taxon>
        <taxon>Streptomycetaceae</taxon>
        <taxon>Streptomyces</taxon>
    </lineage>
</organism>
<dbReference type="EMBL" id="CP020569">
    <property type="protein sequence ID" value="ARF57981.1"/>
    <property type="molecule type" value="Genomic_DNA"/>
</dbReference>
<keyword evidence="1" id="KW-0732">Signal</keyword>
<dbReference type="PANTHER" id="PTHR32015">
    <property type="entry name" value="FASTING INDUCED LIPASE"/>
    <property type="match status" value="1"/>
</dbReference>
<protein>
    <submittedName>
        <fullName evidence="2">Lipase</fullName>
    </submittedName>
</protein>
<dbReference type="STRING" id="553510.B1H19_30705"/>
<dbReference type="Proteomes" id="UP000192726">
    <property type="component" value="Chromosome"/>
</dbReference>
<proteinExistence type="predicted"/>
<evidence type="ECO:0000313" key="3">
    <source>
        <dbReference type="Proteomes" id="UP000192726"/>
    </source>
</evidence>
<dbReference type="KEGG" id="sgv:B1H19_30705"/>
<evidence type="ECO:0000256" key="1">
    <source>
        <dbReference type="SAM" id="SignalP"/>
    </source>
</evidence>
<name>A0A1V0TYJ3_9ACTN</name>
<dbReference type="Gene3D" id="3.40.50.1820">
    <property type="entry name" value="alpha/beta hydrolase"/>
    <property type="match status" value="1"/>
</dbReference>
<dbReference type="SUPFAM" id="SSF53474">
    <property type="entry name" value="alpha/beta-Hydrolases"/>
    <property type="match status" value="1"/>
</dbReference>
<keyword evidence="3" id="KW-1185">Reference proteome</keyword>
<dbReference type="InterPro" id="IPR029058">
    <property type="entry name" value="AB_hydrolase_fold"/>
</dbReference>
<evidence type="ECO:0000313" key="2">
    <source>
        <dbReference type="EMBL" id="ARF57981.1"/>
    </source>
</evidence>
<feature type="chain" id="PRO_5012279152" evidence="1">
    <location>
        <begin position="28"/>
        <end position="267"/>
    </location>
</feature>
<gene>
    <name evidence="2" type="ORF">B1H19_30705</name>
</gene>
<dbReference type="GO" id="GO:0016042">
    <property type="term" value="P:lipid catabolic process"/>
    <property type="evidence" value="ECO:0007669"/>
    <property type="project" value="InterPro"/>
</dbReference>
<accession>A0A1V0TYJ3</accession>
<dbReference type="GO" id="GO:0016298">
    <property type="term" value="F:lipase activity"/>
    <property type="evidence" value="ECO:0007669"/>
    <property type="project" value="TreeGrafter"/>
</dbReference>
<dbReference type="AlphaFoldDB" id="A0A1V0TYJ3"/>
<feature type="signal peptide" evidence="1">
    <location>
        <begin position="1"/>
        <end position="27"/>
    </location>
</feature>
<dbReference type="RefSeq" id="WP_083107960.1">
    <property type="nucleotide sequence ID" value="NZ_CP020569.1"/>
</dbReference>
<dbReference type="OrthoDB" id="8871309at2"/>
<sequence length="267" mass="28273">MRLRTLPLALVVATCTFFGFAAGPAQADDISPPGANDWTCKPSAAHPYPVVLVHGTFENMAKNWSVLSPQIKDAGYCVFALNYGNDATAHIADSAQELHTFVDSVLGATGAKKVDLVGHSQGGMMPRYYLDFLGGATKVDELVGIVPSNHGTTNPLTIPTGYAGCDACTEQMAGSPFLTHLNANGDTVPGPDYTVITTTHDEVVTPYTSAFLDGPAQRVTNVTLQDRCPLDTFEHDQSPNDPVVAQWVLNALGRSGPADPAFTPHCT</sequence>
<dbReference type="PANTHER" id="PTHR32015:SF1">
    <property type="entry name" value="LIPASE"/>
    <property type="match status" value="1"/>
</dbReference>
<reference evidence="2 3" key="1">
    <citation type="submission" date="2017-04" db="EMBL/GenBank/DDBJ databases">
        <title>Complete Genome Sequence of Streptomyces gilvosporeus F607, a Capable Producer of Natamycin.</title>
        <authorList>
            <person name="Zong G."/>
            <person name="Zhong C."/>
            <person name="Fu J."/>
            <person name="Qin R."/>
            <person name="Cao G."/>
        </authorList>
    </citation>
    <scope>NUCLEOTIDE SEQUENCE [LARGE SCALE GENOMIC DNA]</scope>
    <source>
        <strain evidence="2 3">F607</strain>
    </source>
</reference>